<evidence type="ECO:0000313" key="2">
    <source>
        <dbReference type="EMBL" id="MBW0525593.1"/>
    </source>
</evidence>
<keyword evidence="3" id="KW-1185">Reference proteome</keyword>
<reference evidence="2" key="1">
    <citation type="submission" date="2021-03" db="EMBL/GenBank/DDBJ databases">
        <title>Draft genome sequence of rust myrtle Austropuccinia psidii MF-1, a brazilian biotype.</title>
        <authorList>
            <person name="Quecine M.C."/>
            <person name="Pachon D.M.R."/>
            <person name="Bonatelli M.L."/>
            <person name="Correr F.H."/>
            <person name="Franceschini L.M."/>
            <person name="Leite T.F."/>
            <person name="Margarido G.R.A."/>
            <person name="Almeida C.A."/>
            <person name="Ferrarezi J.A."/>
            <person name="Labate C.A."/>
        </authorList>
    </citation>
    <scope>NUCLEOTIDE SEQUENCE</scope>
    <source>
        <strain evidence="2">MF-1</strain>
    </source>
</reference>
<protein>
    <submittedName>
        <fullName evidence="2">Uncharacterized protein</fullName>
    </submittedName>
</protein>
<keyword evidence="1" id="KW-0812">Transmembrane</keyword>
<name>A0A9Q3I2G6_9BASI</name>
<evidence type="ECO:0000256" key="1">
    <source>
        <dbReference type="SAM" id="Phobius"/>
    </source>
</evidence>
<proteinExistence type="predicted"/>
<evidence type="ECO:0000313" key="3">
    <source>
        <dbReference type="Proteomes" id="UP000765509"/>
    </source>
</evidence>
<sequence length="108" mass="12368">MNQLQRIIKATYGLSLMEARQLIIGVLLPRLFFGSIVWFTSKNAKTTGTWLEKLNNDAVRLITGMMRQTPILFLKKDGGLPTLTQYHVKLTHCYIHHRLAAHDSHPVK</sequence>
<dbReference type="EMBL" id="AVOT02031930">
    <property type="protein sequence ID" value="MBW0525593.1"/>
    <property type="molecule type" value="Genomic_DNA"/>
</dbReference>
<dbReference type="AlphaFoldDB" id="A0A9Q3I2G6"/>
<feature type="transmembrane region" description="Helical" evidence="1">
    <location>
        <begin position="21"/>
        <end position="39"/>
    </location>
</feature>
<accession>A0A9Q3I2G6</accession>
<gene>
    <name evidence="2" type="ORF">O181_065308</name>
</gene>
<keyword evidence="1" id="KW-1133">Transmembrane helix</keyword>
<comment type="caution">
    <text evidence="2">The sequence shown here is derived from an EMBL/GenBank/DDBJ whole genome shotgun (WGS) entry which is preliminary data.</text>
</comment>
<dbReference type="Proteomes" id="UP000765509">
    <property type="component" value="Unassembled WGS sequence"/>
</dbReference>
<dbReference type="OrthoDB" id="3044497at2759"/>
<organism evidence="2 3">
    <name type="scientific">Austropuccinia psidii MF-1</name>
    <dbReference type="NCBI Taxonomy" id="1389203"/>
    <lineage>
        <taxon>Eukaryota</taxon>
        <taxon>Fungi</taxon>
        <taxon>Dikarya</taxon>
        <taxon>Basidiomycota</taxon>
        <taxon>Pucciniomycotina</taxon>
        <taxon>Pucciniomycetes</taxon>
        <taxon>Pucciniales</taxon>
        <taxon>Sphaerophragmiaceae</taxon>
        <taxon>Austropuccinia</taxon>
    </lineage>
</organism>
<keyword evidence="1" id="KW-0472">Membrane</keyword>